<comment type="caution">
    <text evidence="1">The sequence shown here is derived from an EMBL/GenBank/DDBJ whole genome shotgun (WGS) entry which is preliminary data.</text>
</comment>
<organism evidence="1 2">
    <name type="scientific">Candidatus Woesebacteria bacterium RIFCSPLOWO2_01_FULL_39_21</name>
    <dbReference type="NCBI Taxonomy" id="1802519"/>
    <lineage>
        <taxon>Bacteria</taxon>
        <taxon>Candidatus Woeseibacteriota</taxon>
    </lineage>
</organism>
<reference evidence="1 2" key="1">
    <citation type="journal article" date="2016" name="Nat. Commun.">
        <title>Thousands of microbial genomes shed light on interconnected biogeochemical processes in an aquifer system.</title>
        <authorList>
            <person name="Anantharaman K."/>
            <person name="Brown C.T."/>
            <person name="Hug L.A."/>
            <person name="Sharon I."/>
            <person name="Castelle C.J."/>
            <person name="Probst A.J."/>
            <person name="Thomas B.C."/>
            <person name="Singh A."/>
            <person name="Wilkins M.J."/>
            <person name="Karaoz U."/>
            <person name="Brodie E.L."/>
            <person name="Williams K.H."/>
            <person name="Hubbard S.S."/>
            <person name="Banfield J.F."/>
        </authorList>
    </citation>
    <scope>NUCLEOTIDE SEQUENCE [LARGE SCALE GENOMIC DNA]</scope>
</reference>
<accession>A0A1F8BH07</accession>
<dbReference type="STRING" id="1802519.A2961_02070"/>
<dbReference type="Proteomes" id="UP000177082">
    <property type="component" value="Unassembled WGS sequence"/>
</dbReference>
<protein>
    <submittedName>
        <fullName evidence="1">Uncharacterized protein</fullName>
    </submittedName>
</protein>
<sequence length="126" mass="13901">MSLKPWLIVTLIVSLGFLTLLALQNDFLKKSISKPTIQPNPLETPLSTASPKLANDCVIGGCSQELCVDPGVDPSISICIYRPHWKCYKTAKCERQDNGKCGWTQTPELTNCLQEKSNSSTSEPYL</sequence>
<evidence type="ECO:0000313" key="1">
    <source>
        <dbReference type="EMBL" id="OGM63313.1"/>
    </source>
</evidence>
<dbReference type="AlphaFoldDB" id="A0A1F8BH07"/>
<gene>
    <name evidence="1" type="ORF">A2961_02070</name>
</gene>
<evidence type="ECO:0000313" key="2">
    <source>
        <dbReference type="Proteomes" id="UP000177082"/>
    </source>
</evidence>
<dbReference type="EMBL" id="MGHF01000018">
    <property type="protein sequence ID" value="OGM63313.1"/>
    <property type="molecule type" value="Genomic_DNA"/>
</dbReference>
<name>A0A1F8BH07_9BACT</name>
<proteinExistence type="predicted"/>